<proteinExistence type="predicted"/>
<evidence type="ECO:0000313" key="2">
    <source>
        <dbReference type="EMBL" id="NJP36210.1"/>
    </source>
</evidence>
<comment type="caution">
    <text evidence="2">The sequence shown here is derived from an EMBL/GenBank/DDBJ whole genome shotgun (WGS) entry which is preliminary data.</text>
</comment>
<gene>
    <name evidence="2" type="ORF">HCN83_01265</name>
</gene>
<accession>A0A969PMM7</accession>
<keyword evidence="3" id="KW-1185">Reference proteome</keyword>
<evidence type="ECO:0000313" key="3">
    <source>
        <dbReference type="Proteomes" id="UP000752012"/>
    </source>
</evidence>
<dbReference type="Pfam" id="PF14690">
    <property type="entry name" value="Zn_ribbon_ISL3"/>
    <property type="match status" value="1"/>
</dbReference>
<evidence type="ECO:0000259" key="1">
    <source>
        <dbReference type="Pfam" id="PF14690"/>
    </source>
</evidence>
<dbReference type="Proteomes" id="UP000752012">
    <property type="component" value="Unassembled WGS sequence"/>
</dbReference>
<feature type="domain" description="Transposase IS204/IS1001/IS1096/IS1165 zinc-finger" evidence="1">
    <location>
        <begin position="35"/>
        <end position="81"/>
    </location>
</feature>
<name>A0A969PMM7_9BACI</name>
<organism evidence="2 3">
    <name type="scientific">Alkalicoccus luteus</name>
    <dbReference type="NCBI Taxonomy" id="1237094"/>
    <lineage>
        <taxon>Bacteria</taxon>
        <taxon>Bacillati</taxon>
        <taxon>Bacillota</taxon>
        <taxon>Bacilli</taxon>
        <taxon>Bacillales</taxon>
        <taxon>Bacillaceae</taxon>
        <taxon>Alkalicoccus</taxon>
    </lineage>
</organism>
<dbReference type="InterPro" id="IPR029261">
    <property type="entry name" value="Transposase_Znf"/>
</dbReference>
<dbReference type="AlphaFoldDB" id="A0A969PMM7"/>
<sequence>MDYALQSLDPRLELLERTETATDVHLHVHLRSPSAACPACHQTATRRHSATTRLFMDLPDTKRPVRMTIRLTKWFCDEPACSRKVFTEPVPWLPPRHRRSARLEEQIRLIAFTTSAVQTEKVCRQLGCPISNDAVLALIRRHR</sequence>
<dbReference type="RefSeq" id="WP_168004479.1">
    <property type="nucleotide sequence ID" value="NZ_JAATHJ010000001.1"/>
</dbReference>
<dbReference type="EMBL" id="JAATHJ010000001">
    <property type="protein sequence ID" value="NJP36210.1"/>
    <property type="molecule type" value="Genomic_DNA"/>
</dbReference>
<reference evidence="2 3" key="1">
    <citation type="submission" date="2020-03" db="EMBL/GenBank/DDBJ databases">
        <title>Assessment of the enzymatic potential of alkaline-tolerant lipase obtained from Bacillus luteus H11 (technogenic soil) for the bioremediation of saline soils contaminated with petroleum substances.</title>
        <authorList>
            <person name="Kalwasinska A."/>
        </authorList>
    </citation>
    <scope>NUCLEOTIDE SEQUENCE [LARGE SCALE GENOMIC DNA]</scope>
    <source>
        <strain evidence="2 3">H11</strain>
    </source>
</reference>
<protein>
    <submittedName>
        <fullName evidence="2">Transposase family protein</fullName>
    </submittedName>
</protein>